<reference evidence="5 6" key="2">
    <citation type="journal article" date="2015" name="MBio">
        <title>Genome-Resolved Metagenomic Analysis Reveals Roles for Candidate Phyla and Other Microbial Community Members in Biogeochemical Transformations in Oil Reservoirs.</title>
        <authorList>
            <person name="Hu P."/>
            <person name="Tom L."/>
            <person name="Singh A."/>
            <person name="Thomas B.C."/>
            <person name="Baker B.J."/>
            <person name="Piceno Y.M."/>
            <person name="Andersen G.L."/>
            <person name="Banfield J.F."/>
        </authorList>
    </citation>
    <scope>NUCLEOTIDE SEQUENCE [LARGE SCALE GENOMIC DNA]</scope>
</reference>
<evidence type="ECO:0000313" key="4">
    <source>
        <dbReference type="EMBL" id="KUK90001.1"/>
    </source>
</evidence>
<keyword evidence="1" id="KW-0732">Signal</keyword>
<protein>
    <recommendedName>
        <fullName evidence="8">Sigma E regulatory protein, MucB/RseB</fullName>
    </recommendedName>
</protein>
<evidence type="ECO:0008006" key="8">
    <source>
        <dbReference type="Google" id="ProtNLM"/>
    </source>
</evidence>
<feature type="chain" id="PRO_5014243510" description="Sigma E regulatory protein, MucB/RseB" evidence="1">
    <location>
        <begin position="20"/>
        <end position="293"/>
    </location>
</feature>
<dbReference type="AlphaFoldDB" id="A0A101I730"/>
<sequence>MKKLSVLVVLLLVIGLAVAKDAIEELTTLVNTLKNSSYEVDRYVQESGIVTTAKNERVIKSGPYKLVTSYSSAKGEFGWVRNGSGHFAIFRTRSVAFEPLINIKDFEDNFVDLVNSKSYTVDLFLDLPNSRKISISSGTLSFDVTYDDNFKLLKLVKSYPFHTISASYRNYSEMSHESLTKLTNATEGMIIIRPPVYFSESMLEKHFAWSSMDFATDGKTYLYTLLMYSTEYGRMVLYFSFNTEPDYLQKFSAQMAEANGFSYAIERLSATSAVSLLGMVDTKTLKSLLDDLY</sequence>
<evidence type="ECO:0000313" key="3">
    <source>
        <dbReference type="EMBL" id="KUK68142.1"/>
    </source>
</evidence>
<evidence type="ECO:0000313" key="5">
    <source>
        <dbReference type="Proteomes" id="UP000054260"/>
    </source>
</evidence>
<reference evidence="2 7" key="3">
    <citation type="journal article" date="2018" name="Nat. Biotechnol.">
        <title>A standardized bacterial taxonomy based on genome phylogeny substantially revises the tree of life.</title>
        <authorList>
            <person name="Parks D.H."/>
            <person name="Chuvochina M."/>
            <person name="Waite D.W."/>
            <person name="Rinke C."/>
            <person name="Skarshewski A."/>
            <person name="Chaumeil P.A."/>
            <person name="Hugenholtz P."/>
        </authorList>
    </citation>
    <scope>NUCLEOTIDE SEQUENCE [LARGE SCALE GENOMIC DNA]</scope>
    <source>
        <strain evidence="2">UBA9905</strain>
    </source>
</reference>
<evidence type="ECO:0000256" key="1">
    <source>
        <dbReference type="SAM" id="SignalP"/>
    </source>
</evidence>
<evidence type="ECO:0000313" key="6">
    <source>
        <dbReference type="Proteomes" id="UP000055014"/>
    </source>
</evidence>
<reference evidence="4" key="1">
    <citation type="journal article" date="2015" name="MBio">
        <title>Genome-resolved metagenomic analysis reveals roles for candidate phyla and other microbial community members in biogeochemical transformations in oil reservoirs.</title>
        <authorList>
            <person name="Hu P."/>
            <person name="Tom L."/>
            <person name="Singh A."/>
            <person name="Thomas B.C."/>
            <person name="Baker B.J."/>
            <person name="Piceno Y.M."/>
            <person name="Andersen G.L."/>
            <person name="Banfield J.F."/>
        </authorList>
    </citation>
    <scope>NUCLEOTIDE SEQUENCE [LARGE SCALE GENOMIC DNA]</scope>
    <source>
        <strain evidence="3">46_47</strain>
        <strain evidence="4">46_70</strain>
    </source>
</reference>
<dbReference type="EMBL" id="LGGH01000034">
    <property type="protein sequence ID" value="KUK68142.1"/>
    <property type="molecule type" value="Genomic_DNA"/>
</dbReference>
<proteinExistence type="predicted"/>
<dbReference type="Proteomes" id="UP000055014">
    <property type="component" value="Unassembled WGS sequence"/>
</dbReference>
<dbReference type="Proteomes" id="UP000054260">
    <property type="component" value="Unassembled WGS sequence"/>
</dbReference>
<evidence type="ECO:0000313" key="7">
    <source>
        <dbReference type="Proteomes" id="UP000264215"/>
    </source>
</evidence>
<dbReference type="EMBL" id="LGGW01000057">
    <property type="protein sequence ID" value="KUK90001.1"/>
    <property type="molecule type" value="Genomic_DNA"/>
</dbReference>
<accession>A0A101I730</accession>
<gene>
    <name evidence="2" type="ORF">DIT26_00595</name>
    <name evidence="3" type="ORF">XD86_0368</name>
    <name evidence="4" type="ORF">XE02_0744</name>
</gene>
<feature type="signal peptide" evidence="1">
    <location>
        <begin position="1"/>
        <end position="19"/>
    </location>
</feature>
<organism evidence="4 6">
    <name type="scientific">Mesotoga infera</name>
    <dbReference type="NCBI Taxonomy" id="1236046"/>
    <lineage>
        <taxon>Bacteria</taxon>
        <taxon>Thermotogati</taxon>
        <taxon>Thermotogota</taxon>
        <taxon>Thermotogae</taxon>
        <taxon>Kosmotogales</taxon>
        <taxon>Kosmotogaceae</taxon>
        <taxon>Mesotoga</taxon>
    </lineage>
</organism>
<dbReference type="PATRIC" id="fig|1236046.5.peg.328"/>
<dbReference type="Proteomes" id="UP000264215">
    <property type="component" value="Unassembled WGS sequence"/>
</dbReference>
<name>A0A101I730_9BACT</name>
<dbReference type="EMBL" id="DQBS01000014">
    <property type="protein sequence ID" value="HCO69082.1"/>
    <property type="molecule type" value="Genomic_DNA"/>
</dbReference>
<evidence type="ECO:0000313" key="2">
    <source>
        <dbReference type="EMBL" id="HCO69082.1"/>
    </source>
</evidence>
<comment type="caution">
    <text evidence="4">The sequence shown here is derived from an EMBL/GenBank/DDBJ whole genome shotgun (WGS) entry which is preliminary data.</text>
</comment>